<proteinExistence type="predicted"/>
<accession>A0ABS7Z4S7</accession>
<sequence>MPGPAVHYIIGQQLRNRISKSDSRYVNSEYYFDHSIISALNNYPTYLNVGTLGPDFLFFNIKDWPIVGEYLPVKEIIAGAKYLKMLENELERIFPVFGKIHEAKVIIEDEINKVGEGIIQSSPTLTRINQLINDIKAIIAVMKAIVTNGLKDLVSSNVNIFGLVTHPIQSCDKDYEKWWWFDILHYRRSGDFAKYLVQNAKDERLKAYSIGYLSHVTADTVGHPYVNNIVRGPFRTHGQRHKVVENFQDVNAFKTFYSKEFVTSGLCEEFTFKDAESLKRAASHQVPSEVQSIIDGLTPSFADKAMPEDLAALIAKASNEVYQENGKHIFGGGMSAEEVDTAYRLWLSWFTATTTETLLPKELPGMPTLSEDIRRIWEAFKEKMGQAYDALKDALSDITSSGFDFSFKGLANFLEKVGKAIQAAIAFATAIVQLLEEMLLLLPSQAVHYVLNQIYQALYVVYDYFRMSIALSGITFPTISHTKDPRVSHMLHPSIADGNNNQLQANWPYPAQGINFGTGLFRHLKQSAHLVYPPNYPESTTTVAAPSSYSLNGHNYFINKGIAMNDRELMQLALDPNYGMNNQQNFVHETLGNALVLTSKYYNLIEKGYAIPNLNLDADRGFAFSSWEGGACANKKLVMPVNVSVKK</sequence>
<protein>
    <submittedName>
        <fullName evidence="2">Zinc dependent phospholipase C family protein</fullName>
    </submittedName>
</protein>
<organism evidence="2 3">
    <name type="scientific">Sphingobacterium bovistauri</name>
    <dbReference type="NCBI Taxonomy" id="2781959"/>
    <lineage>
        <taxon>Bacteria</taxon>
        <taxon>Pseudomonadati</taxon>
        <taxon>Bacteroidota</taxon>
        <taxon>Sphingobacteriia</taxon>
        <taxon>Sphingobacteriales</taxon>
        <taxon>Sphingobacteriaceae</taxon>
        <taxon>Sphingobacterium</taxon>
    </lineage>
</organism>
<evidence type="ECO:0000313" key="3">
    <source>
        <dbReference type="Proteomes" id="UP001165302"/>
    </source>
</evidence>
<evidence type="ECO:0000313" key="2">
    <source>
        <dbReference type="EMBL" id="MCA5005152.1"/>
    </source>
</evidence>
<dbReference type="EMBL" id="JADEYP010000012">
    <property type="protein sequence ID" value="MCA5005152.1"/>
    <property type="molecule type" value="Genomic_DNA"/>
</dbReference>
<name>A0ABS7Z4S7_9SPHI</name>
<reference evidence="2" key="1">
    <citation type="submission" date="2020-10" db="EMBL/GenBank/DDBJ databases">
        <authorList>
            <person name="Lu T."/>
            <person name="Wang Q."/>
            <person name="Han X."/>
        </authorList>
    </citation>
    <scope>NUCLEOTIDE SEQUENCE</scope>
    <source>
        <strain evidence="2">WQ 366</strain>
    </source>
</reference>
<comment type="caution">
    <text evidence="2">The sequence shown here is derived from an EMBL/GenBank/DDBJ whole genome shotgun (WGS) entry which is preliminary data.</text>
</comment>
<dbReference type="RefSeq" id="WP_225552612.1">
    <property type="nucleotide sequence ID" value="NZ_JADEYP010000012.1"/>
</dbReference>
<evidence type="ECO:0000259" key="1">
    <source>
        <dbReference type="Pfam" id="PF00882"/>
    </source>
</evidence>
<dbReference type="InterPro" id="IPR029002">
    <property type="entry name" value="PLPC/GPLD1"/>
</dbReference>
<dbReference type="Proteomes" id="UP001165302">
    <property type="component" value="Unassembled WGS sequence"/>
</dbReference>
<dbReference type="Pfam" id="PF00882">
    <property type="entry name" value="Zn_dep_PLPC"/>
    <property type="match status" value="1"/>
</dbReference>
<gene>
    <name evidence="2" type="ORF">IPZ78_08305</name>
</gene>
<feature type="domain" description="Phospholipase C/D" evidence="1">
    <location>
        <begin position="180"/>
        <end position="259"/>
    </location>
</feature>
<keyword evidence="3" id="KW-1185">Reference proteome</keyword>